<dbReference type="RefSeq" id="WP_183548812.1">
    <property type="nucleotide sequence ID" value="NZ_BMQT01000008.1"/>
</dbReference>
<keyword evidence="3" id="KW-0804">Transcription</keyword>
<dbReference type="InterPro" id="IPR036388">
    <property type="entry name" value="WH-like_DNA-bd_sf"/>
</dbReference>
<proteinExistence type="predicted"/>
<dbReference type="PRINTS" id="PR00038">
    <property type="entry name" value="HTHLUXR"/>
</dbReference>
<dbReference type="InterPro" id="IPR000792">
    <property type="entry name" value="Tscrpt_reg_LuxR_C"/>
</dbReference>
<feature type="domain" description="HTH luxR-type" evidence="4">
    <location>
        <begin position="798"/>
        <end position="863"/>
    </location>
</feature>
<evidence type="ECO:0000256" key="3">
    <source>
        <dbReference type="ARBA" id="ARBA00023163"/>
    </source>
</evidence>
<dbReference type="SUPFAM" id="SSF52540">
    <property type="entry name" value="P-loop containing nucleoside triphosphate hydrolases"/>
    <property type="match status" value="1"/>
</dbReference>
<evidence type="ECO:0000256" key="2">
    <source>
        <dbReference type="ARBA" id="ARBA00023125"/>
    </source>
</evidence>
<keyword evidence="2" id="KW-0238">DNA-binding</keyword>
<dbReference type="InterPro" id="IPR027417">
    <property type="entry name" value="P-loop_NTPase"/>
</dbReference>
<dbReference type="CDD" id="cd06170">
    <property type="entry name" value="LuxR_C_like"/>
    <property type="match status" value="1"/>
</dbReference>
<dbReference type="Pfam" id="PF00196">
    <property type="entry name" value="GerE"/>
    <property type="match status" value="1"/>
</dbReference>
<organism evidence="5 6">
    <name type="scientific">Nocardioides albus</name>
    <dbReference type="NCBI Taxonomy" id="1841"/>
    <lineage>
        <taxon>Bacteria</taxon>
        <taxon>Bacillati</taxon>
        <taxon>Actinomycetota</taxon>
        <taxon>Actinomycetes</taxon>
        <taxon>Propionibacteriales</taxon>
        <taxon>Nocardioidaceae</taxon>
        <taxon>Nocardioides</taxon>
    </lineage>
</organism>
<name>A0A7W5FAB0_9ACTN</name>
<dbReference type="GO" id="GO:0006355">
    <property type="term" value="P:regulation of DNA-templated transcription"/>
    <property type="evidence" value="ECO:0007669"/>
    <property type="project" value="InterPro"/>
</dbReference>
<dbReference type="EMBL" id="JACHXG010000009">
    <property type="protein sequence ID" value="MBB3091104.1"/>
    <property type="molecule type" value="Genomic_DNA"/>
</dbReference>
<dbReference type="Gene3D" id="1.10.10.10">
    <property type="entry name" value="Winged helix-like DNA-binding domain superfamily/Winged helix DNA-binding domain"/>
    <property type="match status" value="1"/>
</dbReference>
<dbReference type="InterPro" id="IPR011990">
    <property type="entry name" value="TPR-like_helical_dom_sf"/>
</dbReference>
<dbReference type="PROSITE" id="PS50043">
    <property type="entry name" value="HTH_LUXR_2"/>
    <property type="match status" value="1"/>
</dbReference>
<evidence type="ECO:0000313" key="5">
    <source>
        <dbReference type="EMBL" id="MBB3091104.1"/>
    </source>
</evidence>
<keyword evidence="1" id="KW-0805">Transcription regulation</keyword>
<dbReference type="PROSITE" id="PS00622">
    <property type="entry name" value="HTH_LUXR_1"/>
    <property type="match status" value="1"/>
</dbReference>
<gene>
    <name evidence="5" type="ORF">FHS12_004069</name>
</gene>
<dbReference type="InterPro" id="IPR016032">
    <property type="entry name" value="Sig_transdc_resp-reg_C-effctor"/>
</dbReference>
<dbReference type="AlphaFoldDB" id="A0A7W5FAB0"/>
<dbReference type="Proteomes" id="UP000577707">
    <property type="component" value="Unassembled WGS sequence"/>
</dbReference>
<dbReference type="SMART" id="SM00421">
    <property type="entry name" value="HTH_LUXR"/>
    <property type="match status" value="1"/>
</dbReference>
<dbReference type="Pfam" id="PF25873">
    <property type="entry name" value="WHD_MalT"/>
    <property type="match status" value="1"/>
</dbReference>
<reference evidence="5 6" key="1">
    <citation type="submission" date="2020-08" db="EMBL/GenBank/DDBJ databases">
        <title>Genomic Encyclopedia of Type Strains, Phase III (KMG-III): the genomes of soil and plant-associated and newly described type strains.</title>
        <authorList>
            <person name="Whitman W."/>
        </authorList>
    </citation>
    <scope>NUCLEOTIDE SEQUENCE [LARGE SCALE GENOMIC DNA]</scope>
    <source>
        <strain evidence="5 6">CECT 3302</strain>
    </source>
</reference>
<protein>
    <submittedName>
        <fullName evidence="5">ATP/maltotriose-dependent transcriptional regulator MalT</fullName>
    </submittedName>
</protein>
<accession>A0A7W5FAB0</accession>
<dbReference type="InterPro" id="IPR059106">
    <property type="entry name" value="WHD_MalT"/>
</dbReference>
<sequence length="865" mass="93719">MLTTQPKTSESAAPWPRLPKVYLPRHSLWADLDRSADAAITLVIAPAGAGKTLGVAGWLRQQNADGAPRPQRWVDADDTLDPEQLSSLLDETTDGAPPRIVIDDAHLLPAATHRMLNDRLNDDPDSMRLVMISRWDLPFTRLVPELLGNFSIVRGNVLQLSDTEAETLIVEHARTRSRQVIDGITHQARGWCAAVVLAARSVHASPPAWAGETVFDEGTIGLGDRVASEVFASLSARARHLLLCISAESTVTARTAAHLTQDPTAGETLADLESTGLLVTRAVPLVHDADTEDAYRIHPLLAEVVRRRLVAGGVDVMRARSTVVRAVRIDRTRGEAQGALRRLEAVGAHEEMAVVLAEDGVRTVMHGVGDRLSPFARNLLEHVETTPRTWFALAVEHWLDGEVPEAEHWLDKCLADPTEMSVEELACIGLMRARLGMEPLRSAADTAAAVVRGIHSAGRESAILPQLLIELGITQCWLGELAQAEQSLTAAIGLARTWGMPLVGADASSHLAMTEYMLGREAACGEIAEEATALLARATPSRSHSPRRAYIRTRMELGAAVARTARRPWIELAPIKDAALHPADLCTRFWMRIRGAHATMSGHTVVRARQILDEPLDLPGAFRMPDHLQVSLLINQAELAALATDRRSLDAAEAALVERGMTGEAALVKGLHADLDGNRRLAAELFETAAVQAVWSQPMVRAIALVARAELLHEMGDVDAAFELLQQAAVETEVRQNAIPFLGWTRQGTPVQTMLGRFPALKAQPWIGRIASSMEGMPSLATYFDQGTPRPSETIDESAGPVPGLSARERDVLRELARGSTYADISAALFVSENTVKTHVSSLYAKLGASRRSQALAVARSLSLI</sequence>
<keyword evidence="6" id="KW-1185">Reference proteome</keyword>
<evidence type="ECO:0000256" key="1">
    <source>
        <dbReference type="ARBA" id="ARBA00023015"/>
    </source>
</evidence>
<comment type="caution">
    <text evidence="5">The sequence shown here is derived from an EMBL/GenBank/DDBJ whole genome shotgun (WGS) entry which is preliminary data.</text>
</comment>
<dbReference type="SUPFAM" id="SSF46894">
    <property type="entry name" value="C-terminal effector domain of the bipartite response regulators"/>
    <property type="match status" value="1"/>
</dbReference>
<evidence type="ECO:0000313" key="6">
    <source>
        <dbReference type="Proteomes" id="UP000577707"/>
    </source>
</evidence>
<dbReference type="PANTHER" id="PTHR44688">
    <property type="entry name" value="DNA-BINDING TRANSCRIPTIONAL ACTIVATOR DEVR_DOSR"/>
    <property type="match status" value="1"/>
</dbReference>
<dbReference type="PANTHER" id="PTHR44688:SF16">
    <property type="entry name" value="DNA-BINDING TRANSCRIPTIONAL ACTIVATOR DEVR_DOSR"/>
    <property type="match status" value="1"/>
</dbReference>
<dbReference type="Gene3D" id="1.25.40.10">
    <property type="entry name" value="Tetratricopeptide repeat domain"/>
    <property type="match status" value="1"/>
</dbReference>
<evidence type="ECO:0000259" key="4">
    <source>
        <dbReference type="PROSITE" id="PS50043"/>
    </source>
</evidence>
<dbReference type="SUPFAM" id="SSF48452">
    <property type="entry name" value="TPR-like"/>
    <property type="match status" value="1"/>
</dbReference>
<dbReference type="GO" id="GO:0003677">
    <property type="term" value="F:DNA binding"/>
    <property type="evidence" value="ECO:0007669"/>
    <property type="project" value="UniProtKB-KW"/>
</dbReference>